<gene>
    <name evidence="1" type="ORF">H8709_03405</name>
</gene>
<organism evidence="1 2">
    <name type="scientific">Zongyangia hominis</name>
    <dbReference type="NCBI Taxonomy" id="2763677"/>
    <lineage>
        <taxon>Bacteria</taxon>
        <taxon>Bacillati</taxon>
        <taxon>Bacillota</taxon>
        <taxon>Clostridia</taxon>
        <taxon>Eubacteriales</taxon>
        <taxon>Oscillospiraceae</taxon>
        <taxon>Zongyangia</taxon>
    </lineage>
</organism>
<dbReference type="RefSeq" id="WP_262396958.1">
    <property type="nucleotide sequence ID" value="NZ_JACRTC010000001.1"/>
</dbReference>
<accession>A0A926E9M4</accession>
<proteinExistence type="predicted"/>
<dbReference type="AlphaFoldDB" id="A0A926E9M4"/>
<name>A0A926E9M4_9FIRM</name>
<sequence>MTEIELQKKIQSVIVQVADKEMGMDTHLLSDKAGISMEDFLYVFRELREELQCPVSKSLEHRNYMVFTIRGLADAFLEDWPELHEFPG</sequence>
<keyword evidence="2" id="KW-1185">Reference proteome</keyword>
<evidence type="ECO:0000313" key="1">
    <source>
        <dbReference type="EMBL" id="MBC8569872.1"/>
    </source>
</evidence>
<dbReference type="Proteomes" id="UP000660861">
    <property type="component" value="Unassembled WGS sequence"/>
</dbReference>
<evidence type="ECO:0000313" key="2">
    <source>
        <dbReference type="Proteomes" id="UP000660861"/>
    </source>
</evidence>
<comment type="caution">
    <text evidence="1">The sequence shown here is derived from an EMBL/GenBank/DDBJ whole genome shotgun (WGS) entry which is preliminary data.</text>
</comment>
<dbReference type="EMBL" id="JACRTC010000001">
    <property type="protein sequence ID" value="MBC8569872.1"/>
    <property type="molecule type" value="Genomic_DNA"/>
</dbReference>
<protein>
    <submittedName>
        <fullName evidence="1">Uncharacterized protein</fullName>
    </submittedName>
</protein>
<reference evidence="1" key="1">
    <citation type="submission" date="2020-08" db="EMBL/GenBank/DDBJ databases">
        <title>Genome public.</title>
        <authorList>
            <person name="Liu C."/>
            <person name="Sun Q."/>
        </authorList>
    </citation>
    <scope>NUCLEOTIDE SEQUENCE</scope>
    <source>
        <strain evidence="1">NSJ-54</strain>
    </source>
</reference>